<evidence type="ECO:0000313" key="2">
    <source>
        <dbReference type="EMBL" id="MBF6357388.1"/>
    </source>
</evidence>
<proteinExistence type="predicted"/>
<protein>
    <recommendedName>
        <fullName evidence="4">Sigma-70-like protein</fullName>
    </recommendedName>
</protein>
<accession>A0ABS0DL14</accession>
<keyword evidence="3" id="KW-1185">Reference proteome</keyword>
<feature type="region of interest" description="Disordered" evidence="1">
    <location>
        <begin position="66"/>
        <end position="86"/>
    </location>
</feature>
<comment type="caution">
    <text evidence="2">The sequence shown here is derived from an EMBL/GenBank/DDBJ whole genome shotgun (WGS) entry which is preliminary data.</text>
</comment>
<dbReference type="RefSeq" id="WP_195004233.1">
    <property type="nucleotide sequence ID" value="NZ_JADLQN010000005.1"/>
</dbReference>
<evidence type="ECO:0008006" key="4">
    <source>
        <dbReference type="Google" id="ProtNLM"/>
    </source>
</evidence>
<dbReference type="Proteomes" id="UP000707731">
    <property type="component" value="Unassembled WGS sequence"/>
</dbReference>
<dbReference type="EMBL" id="JADLQN010000005">
    <property type="protein sequence ID" value="MBF6357388.1"/>
    <property type="molecule type" value="Genomic_DNA"/>
</dbReference>
<reference evidence="2 3" key="1">
    <citation type="submission" date="2020-10" db="EMBL/GenBank/DDBJ databases">
        <title>Identification of Nocardia species via Next-generation sequencing and recognition of intraspecies genetic diversity.</title>
        <authorList>
            <person name="Li P."/>
            <person name="Li P."/>
            <person name="Lu B."/>
        </authorList>
    </citation>
    <scope>NUCLEOTIDE SEQUENCE [LARGE SCALE GENOMIC DNA]</scope>
    <source>
        <strain evidence="2 3">BJ06-0143</strain>
    </source>
</reference>
<gene>
    <name evidence="2" type="ORF">IU449_23045</name>
</gene>
<organism evidence="2 3">
    <name type="scientific">Nocardia higoensis</name>
    <dbReference type="NCBI Taxonomy" id="228599"/>
    <lineage>
        <taxon>Bacteria</taxon>
        <taxon>Bacillati</taxon>
        <taxon>Actinomycetota</taxon>
        <taxon>Actinomycetes</taxon>
        <taxon>Mycobacteriales</taxon>
        <taxon>Nocardiaceae</taxon>
        <taxon>Nocardia</taxon>
    </lineage>
</organism>
<feature type="compositionally biased region" description="Pro residues" evidence="1">
    <location>
        <begin position="33"/>
        <end position="43"/>
    </location>
</feature>
<sequence length="86" mass="9575">MNLRSLLHRRRPDRVPPLPMIEPDDRRGVDPAAAPPTAAPPRTTPLTDEERLERLLTPTELALVLEHRMSLDPESASARPQDSAVP</sequence>
<evidence type="ECO:0000313" key="3">
    <source>
        <dbReference type="Proteomes" id="UP000707731"/>
    </source>
</evidence>
<feature type="region of interest" description="Disordered" evidence="1">
    <location>
        <begin position="1"/>
        <end position="51"/>
    </location>
</feature>
<name>A0ABS0DL14_9NOCA</name>
<feature type="compositionally biased region" description="Basic residues" evidence="1">
    <location>
        <begin position="1"/>
        <end position="12"/>
    </location>
</feature>
<evidence type="ECO:0000256" key="1">
    <source>
        <dbReference type="SAM" id="MobiDB-lite"/>
    </source>
</evidence>